<proteinExistence type="predicted"/>
<dbReference type="RefSeq" id="WP_151108583.1">
    <property type="nucleotide sequence ID" value="NZ_WAEM01000013.1"/>
</dbReference>
<evidence type="ECO:0000313" key="2">
    <source>
        <dbReference type="EMBL" id="KAB1153700.1"/>
    </source>
</evidence>
<keyword evidence="1" id="KW-0732">Signal</keyword>
<protein>
    <submittedName>
        <fullName evidence="2">Uncharacterized protein</fullName>
    </submittedName>
</protein>
<gene>
    <name evidence="2" type="ORF">F6464_14025</name>
</gene>
<evidence type="ECO:0000313" key="3">
    <source>
        <dbReference type="Proteomes" id="UP000490922"/>
    </source>
</evidence>
<dbReference type="EMBL" id="WAEM01000013">
    <property type="protein sequence ID" value="KAB1153700.1"/>
    <property type="molecule type" value="Genomic_DNA"/>
</dbReference>
<sequence>MKKQLFALLLFLTISFAGWAQKPTISFTSAMPVATEIGTTLKVNYKYTATADTNIYCGINLQDDWTWVSFVGGDGKKVTAGTDVEGSFDILIPKGTKPSSDLKDKLNYKINIEMKSLPDYTWIAGDYPATPLNIVSSK</sequence>
<keyword evidence="3" id="KW-1185">Reference proteome</keyword>
<dbReference type="AlphaFoldDB" id="A0A7J5A803"/>
<accession>A0A7J5A803</accession>
<evidence type="ECO:0000256" key="1">
    <source>
        <dbReference type="SAM" id="SignalP"/>
    </source>
</evidence>
<reference evidence="2 3" key="1">
    <citation type="submission" date="2019-09" db="EMBL/GenBank/DDBJ databases">
        <title>Flavobacterium sp. nov., isolated from glacier ice.</title>
        <authorList>
            <person name="Liu Q."/>
        </authorList>
    </citation>
    <scope>NUCLEOTIDE SEQUENCE [LARGE SCALE GENOMIC DNA]</scope>
    <source>
        <strain evidence="2 3">NBRC 112527</strain>
    </source>
</reference>
<feature type="signal peptide" evidence="1">
    <location>
        <begin position="1"/>
        <end position="20"/>
    </location>
</feature>
<name>A0A7J5A803_9FLAO</name>
<comment type="caution">
    <text evidence="2">The sequence shown here is derived from an EMBL/GenBank/DDBJ whole genome shotgun (WGS) entry which is preliminary data.</text>
</comment>
<organism evidence="2 3">
    <name type="scientific">Flavobacterium luteum</name>
    <dbReference type="NCBI Taxonomy" id="2026654"/>
    <lineage>
        <taxon>Bacteria</taxon>
        <taxon>Pseudomonadati</taxon>
        <taxon>Bacteroidota</taxon>
        <taxon>Flavobacteriia</taxon>
        <taxon>Flavobacteriales</taxon>
        <taxon>Flavobacteriaceae</taxon>
        <taxon>Flavobacterium</taxon>
    </lineage>
</organism>
<feature type="chain" id="PRO_5029548048" evidence="1">
    <location>
        <begin position="21"/>
        <end position="138"/>
    </location>
</feature>
<dbReference type="Proteomes" id="UP000490922">
    <property type="component" value="Unassembled WGS sequence"/>
</dbReference>
<dbReference type="OrthoDB" id="849076at2"/>